<feature type="domain" description="Helix-hairpin-helix DNA-binding motif class 1" evidence="3">
    <location>
        <begin position="281"/>
        <end position="300"/>
    </location>
</feature>
<feature type="compositionally biased region" description="Basic and acidic residues" evidence="1">
    <location>
        <begin position="62"/>
        <end position="80"/>
    </location>
</feature>
<comment type="caution">
    <text evidence="4">The sequence shown here is derived from an EMBL/GenBank/DDBJ whole genome shotgun (WGS) entry which is preliminary data.</text>
</comment>
<dbReference type="Gene3D" id="3.10.560.10">
    <property type="entry name" value="Outer membrane lipoprotein wza domain like"/>
    <property type="match status" value="1"/>
</dbReference>
<feature type="compositionally biased region" description="Low complexity" evidence="1">
    <location>
        <begin position="231"/>
        <end position="241"/>
    </location>
</feature>
<dbReference type="Pfam" id="PF10531">
    <property type="entry name" value="SLBB"/>
    <property type="match status" value="1"/>
</dbReference>
<evidence type="ECO:0000259" key="3">
    <source>
        <dbReference type="SMART" id="SM00278"/>
    </source>
</evidence>
<name>A0ABP6RWR0_9PSEU</name>
<sequence>MAVPTLFRGILDDSAAPDDTPRSRLLALKQQAERDGAGTGRTLRFRPSDDEITDPPDVAGEPESRAGPDSTGRHSAREPSRGQFAGIGRHLQRWLPDSVLRARIDPGRAGRIGLLLAAVLALLAVAVTTWLDRPVAEPAPTPPLPLAAAPAAPEPPPPPPELVISVVGEVTRPGLVAVPPGSRVADAVRAAGGTTGPEVDITALNLARRLTDGEQLYVAVPVPPGADTGQAASPPGSGAAAKTDLNTATEEQLDALPGVGEVTAKRIVQWRTEHGRFGSVDELQDVDGIGAAKLAKLRDLVQV</sequence>
<keyword evidence="2" id="KW-0472">Membrane</keyword>
<evidence type="ECO:0000313" key="4">
    <source>
        <dbReference type="EMBL" id="GAA3362137.1"/>
    </source>
</evidence>
<feature type="transmembrane region" description="Helical" evidence="2">
    <location>
        <begin position="112"/>
        <end position="131"/>
    </location>
</feature>
<dbReference type="Gene3D" id="1.10.150.320">
    <property type="entry name" value="Photosystem II 12 kDa extrinsic protein"/>
    <property type="match status" value="1"/>
</dbReference>
<keyword evidence="5" id="KW-1185">Reference proteome</keyword>
<keyword evidence="2" id="KW-1133">Transmembrane helix</keyword>
<dbReference type="InterPro" id="IPR010994">
    <property type="entry name" value="RuvA_2-like"/>
</dbReference>
<gene>
    <name evidence="4" type="ORF">GCM10020366_48870</name>
</gene>
<evidence type="ECO:0000256" key="1">
    <source>
        <dbReference type="SAM" id="MobiDB-lite"/>
    </source>
</evidence>
<dbReference type="SMART" id="SM00278">
    <property type="entry name" value="HhH1"/>
    <property type="match status" value="2"/>
</dbReference>
<reference evidence="5" key="1">
    <citation type="journal article" date="2019" name="Int. J. Syst. Evol. Microbiol.">
        <title>The Global Catalogue of Microorganisms (GCM) 10K type strain sequencing project: providing services to taxonomists for standard genome sequencing and annotation.</title>
        <authorList>
            <consortium name="The Broad Institute Genomics Platform"/>
            <consortium name="The Broad Institute Genome Sequencing Center for Infectious Disease"/>
            <person name="Wu L."/>
            <person name="Ma J."/>
        </authorList>
    </citation>
    <scope>NUCLEOTIDE SEQUENCE [LARGE SCALE GENOMIC DNA]</scope>
    <source>
        <strain evidence="5">JCM 9687</strain>
    </source>
</reference>
<evidence type="ECO:0000313" key="5">
    <source>
        <dbReference type="Proteomes" id="UP001500483"/>
    </source>
</evidence>
<accession>A0ABP6RWR0</accession>
<dbReference type="InterPro" id="IPR051675">
    <property type="entry name" value="Endo/Exo/Phosphatase_dom_1"/>
</dbReference>
<proteinExistence type="predicted"/>
<dbReference type="PANTHER" id="PTHR21180">
    <property type="entry name" value="ENDONUCLEASE/EXONUCLEASE/PHOSPHATASE FAMILY DOMAIN-CONTAINING PROTEIN 1"/>
    <property type="match status" value="1"/>
</dbReference>
<dbReference type="RefSeq" id="WP_344929677.1">
    <property type="nucleotide sequence ID" value="NZ_BAAAYK010000038.1"/>
</dbReference>
<organism evidence="4 5">
    <name type="scientific">Saccharopolyspora gregorii</name>
    <dbReference type="NCBI Taxonomy" id="33914"/>
    <lineage>
        <taxon>Bacteria</taxon>
        <taxon>Bacillati</taxon>
        <taxon>Actinomycetota</taxon>
        <taxon>Actinomycetes</taxon>
        <taxon>Pseudonocardiales</taxon>
        <taxon>Pseudonocardiaceae</taxon>
        <taxon>Saccharopolyspora</taxon>
    </lineage>
</organism>
<evidence type="ECO:0000256" key="2">
    <source>
        <dbReference type="SAM" id="Phobius"/>
    </source>
</evidence>
<dbReference type="InterPro" id="IPR019554">
    <property type="entry name" value="Soluble_ligand-bd"/>
</dbReference>
<protein>
    <recommendedName>
        <fullName evidence="3">Helix-hairpin-helix DNA-binding motif class 1 domain-containing protein</fullName>
    </recommendedName>
</protein>
<dbReference type="EMBL" id="BAAAYK010000038">
    <property type="protein sequence ID" value="GAA3362137.1"/>
    <property type="molecule type" value="Genomic_DNA"/>
</dbReference>
<dbReference type="InterPro" id="IPR003583">
    <property type="entry name" value="Hlx-hairpin-Hlx_DNA-bd_motif"/>
</dbReference>
<dbReference type="SUPFAM" id="SSF47781">
    <property type="entry name" value="RuvA domain 2-like"/>
    <property type="match status" value="1"/>
</dbReference>
<feature type="region of interest" description="Disordered" evidence="1">
    <location>
        <begin position="223"/>
        <end position="244"/>
    </location>
</feature>
<feature type="region of interest" description="Disordered" evidence="1">
    <location>
        <begin position="1"/>
        <end position="88"/>
    </location>
</feature>
<dbReference type="PANTHER" id="PTHR21180:SF32">
    <property type="entry name" value="ENDONUCLEASE_EXONUCLEASE_PHOSPHATASE FAMILY DOMAIN-CONTAINING PROTEIN 1"/>
    <property type="match status" value="1"/>
</dbReference>
<dbReference type="Proteomes" id="UP001500483">
    <property type="component" value="Unassembled WGS sequence"/>
</dbReference>
<dbReference type="Pfam" id="PF12836">
    <property type="entry name" value="HHH_3"/>
    <property type="match status" value="1"/>
</dbReference>
<keyword evidence="2" id="KW-0812">Transmembrane</keyword>
<feature type="domain" description="Helix-hairpin-helix DNA-binding motif class 1" evidence="3">
    <location>
        <begin position="251"/>
        <end position="270"/>
    </location>
</feature>